<sequence length="298" mass="33165">MNANAHAARVLRIHHYLFLAPLTFLYWDHLLTLGDEVRYIWNKRKTPSSYFFFVNRYLAVFGNVVVAVYSFVDVPPDWCSSFNMFRQILLIVAQVGVCLLFTLRIYALFGGDRRIVSGMLGIGMVLLGVSIWAAGSSGKGGVPELACNIADPRNIAIKIAIPWEAVFIYDLMIFSALFYKSMTARREGWTRVPLLSLLLRDGSIYFVVMASVNLANILTSYVAEPALVSFLSSFASNLAVTMMSRLMLNLHAIESSGIFSKSAITTSTTPELDTLRTHDLERSAAMQAADVERDAPQL</sequence>
<feature type="transmembrane region" description="Helical" evidence="1">
    <location>
        <begin position="155"/>
        <end position="179"/>
    </location>
</feature>
<keyword evidence="1" id="KW-0472">Membrane</keyword>
<proteinExistence type="predicted"/>
<gene>
    <name evidence="3" type="ORF">FB45DRAFT_902606</name>
</gene>
<feature type="transmembrane region" description="Helical" evidence="1">
    <location>
        <begin position="115"/>
        <end position="135"/>
    </location>
</feature>
<evidence type="ECO:0000256" key="1">
    <source>
        <dbReference type="SAM" id="Phobius"/>
    </source>
</evidence>
<dbReference type="InterPro" id="IPR045340">
    <property type="entry name" value="DUF6533"/>
</dbReference>
<feature type="transmembrane region" description="Helical" evidence="1">
    <location>
        <begin position="84"/>
        <end position="103"/>
    </location>
</feature>
<name>A0AAD7C442_9AGAR</name>
<keyword evidence="1" id="KW-1133">Transmembrane helix</keyword>
<feature type="transmembrane region" description="Helical" evidence="1">
    <location>
        <begin position="54"/>
        <end position="72"/>
    </location>
</feature>
<evidence type="ECO:0000313" key="4">
    <source>
        <dbReference type="Proteomes" id="UP001221142"/>
    </source>
</evidence>
<evidence type="ECO:0000313" key="3">
    <source>
        <dbReference type="EMBL" id="KAJ7638362.1"/>
    </source>
</evidence>
<organism evidence="3 4">
    <name type="scientific">Roridomyces roridus</name>
    <dbReference type="NCBI Taxonomy" id="1738132"/>
    <lineage>
        <taxon>Eukaryota</taxon>
        <taxon>Fungi</taxon>
        <taxon>Dikarya</taxon>
        <taxon>Basidiomycota</taxon>
        <taxon>Agaricomycotina</taxon>
        <taxon>Agaricomycetes</taxon>
        <taxon>Agaricomycetidae</taxon>
        <taxon>Agaricales</taxon>
        <taxon>Marasmiineae</taxon>
        <taxon>Mycenaceae</taxon>
        <taxon>Roridomyces</taxon>
    </lineage>
</organism>
<dbReference type="AlphaFoldDB" id="A0AAD7C442"/>
<evidence type="ECO:0000259" key="2">
    <source>
        <dbReference type="Pfam" id="PF20151"/>
    </source>
</evidence>
<reference evidence="3" key="1">
    <citation type="submission" date="2023-03" db="EMBL/GenBank/DDBJ databases">
        <title>Massive genome expansion in bonnet fungi (Mycena s.s.) driven by repeated elements and novel gene families across ecological guilds.</title>
        <authorList>
            <consortium name="Lawrence Berkeley National Laboratory"/>
            <person name="Harder C.B."/>
            <person name="Miyauchi S."/>
            <person name="Viragh M."/>
            <person name="Kuo A."/>
            <person name="Thoen E."/>
            <person name="Andreopoulos B."/>
            <person name="Lu D."/>
            <person name="Skrede I."/>
            <person name="Drula E."/>
            <person name="Henrissat B."/>
            <person name="Morin E."/>
            <person name="Kohler A."/>
            <person name="Barry K."/>
            <person name="LaButti K."/>
            <person name="Morin E."/>
            <person name="Salamov A."/>
            <person name="Lipzen A."/>
            <person name="Mereny Z."/>
            <person name="Hegedus B."/>
            <person name="Baldrian P."/>
            <person name="Stursova M."/>
            <person name="Weitz H."/>
            <person name="Taylor A."/>
            <person name="Grigoriev I.V."/>
            <person name="Nagy L.G."/>
            <person name="Martin F."/>
            <person name="Kauserud H."/>
        </authorList>
    </citation>
    <scope>NUCLEOTIDE SEQUENCE</scope>
    <source>
        <strain evidence="3">9284</strain>
    </source>
</reference>
<dbReference type="EMBL" id="JARKIF010000005">
    <property type="protein sequence ID" value="KAJ7638362.1"/>
    <property type="molecule type" value="Genomic_DNA"/>
</dbReference>
<dbReference type="Proteomes" id="UP001221142">
    <property type="component" value="Unassembled WGS sequence"/>
</dbReference>
<protein>
    <recommendedName>
        <fullName evidence="2">DUF6533 domain-containing protein</fullName>
    </recommendedName>
</protein>
<accession>A0AAD7C442</accession>
<feature type="domain" description="DUF6533" evidence="2">
    <location>
        <begin position="16"/>
        <end position="60"/>
    </location>
</feature>
<dbReference type="Pfam" id="PF20151">
    <property type="entry name" value="DUF6533"/>
    <property type="match status" value="1"/>
</dbReference>
<keyword evidence="1" id="KW-0812">Transmembrane</keyword>
<comment type="caution">
    <text evidence="3">The sequence shown here is derived from an EMBL/GenBank/DDBJ whole genome shotgun (WGS) entry which is preliminary data.</text>
</comment>
<keyword evidence="4" id="KW-1185">Reference proteome</keyword>